<dbReference type="PANTHER" id="PTHR43413">
    <property type="entry name" value="TRANSCRIPTIONAL REGULATOR, ASNC FAMILY"/>
    <property type="match status" value="1"/>
</dbReference>
<evidence type="ECO:0000313" key="8">
    <source>
        <dbReference type="EMBL" id="MBC8546910.1"/>
    </source>
</evidence>
<keyword evidence="1" id="KW-0456">Lyase</keyword>
<dbReference type="InterPro" id="IPR036390">
    <property type="entry name" value="WH_DNA-bd_sf"/>
</dbReference>
<comment type="similarity">
    <text evidence="3">Belongs to the Ahb/Nir family.</text>
</comment>
<feature type="domain" description="Siroheme decarboxylase AsnC-like ligand binding" evidence="6">
    <location>
        <begin position="62"/>
        <end position="147"/>
    </location>
</feature>
<evidence type="ECO:0000256" key="2">
    <source>
        <dbReference type="ARBA" id="ARBA00023444"/>
    </source>
</evidence>
<evidence type="ECO:0000256" key="1">
    <source>
        <dbReference type="ARBA" id="ARBA00023239"/>
    </source>
</evidence>
<dbReference type="Proteomes" id="UP000653127">
    <property type="component" value="Unassembled WGS sequence"/>
</dbReference>
<accession>A0A926DX72</accession>
<evidence type="ECO:0000259" key="6">
    <source>
        <dbReference type="Pfam" id="PF17805"/>
    </source>
</evidence>
<comment type="pathway">
    <text evidence="2">Porphyrin-containing compound metabolism.</text>
</comment>
<name>A0A926DX72_9FIRM</name>
<dbReference type="SUPFAM" id="SSF46785">
    <property type="entry name" value="Winged helix' DNA-binding domain"/>
    <property type="match status" value="1"/>
</dbReference>
<evidence type="ECO:0000256" key="5">
    <source>
        <dbReference type="ARBA" id="ARBA00048470"/>
    </source>
</evidence>
<dbReference type="AlphaFoldDB" id="A0A926DX72"/>
<evidence type="ECO:0000313" key="9">
    <source>
        <dbReference type="Proteomes" id="UP000653127"/>
    </source>
</evidence>
<comment type="catalytic activity">
    <reaction evidence="5">
        <text>siroheme + 2 H(+) = 12,18-didecarboxysiroheme + 2 CO2</text>
        <dbReference type="Rhea" id="RHEA:19093"/>
        <dbReference type="ChEBI" id="CHEBI:15378"/>
        <dbReference type="ChEBI" id="CHEBI:16526"/>
        <dbReference type="ChEBI" id="CHEBI:60052"/>
        <dbReference type="ChEBI" id="CHEBI:140497"/>
        <dbReference type="EC" id="4.1.1.111"/>
    </reaction>
</comment>
<dbReference type="InterPro" id="IPR050684">
    <property type="entry name" value="HTH-Siroheme_Decarb"/>
</dbReference>
<comment type="caution">
    <text evidence="8">The sequence shown here is derived from an EMBL/GenBank/DDBJ whole genome shotgun (WGS) entry which is preliminary data.</text>
</comment>
<dbReference type="GO" id="GO:0016829">
    <property type="term" value="F:lyase activity"/>
    <property type="evidence" value="ECO:0007669"/>
    <property type="project" value="UniProtKB-KW"/>
</dbReference>
<dbReference type="EMBL" id="JACRST010000011">
    <property type="protein sequence ID" value="MBC8546910.1"/>
    <property type="molecule type" value="Genomic_DNA"/>
</dbReference>
<feature type="domain" description="Siroheme decarboxylase NirL-like HTH" evidence="7">
    <location>
        <begin position="6"/>
        <end position="52"/>
    </location>
</feature>
<dbReference type="Pfam" id="PF17805">
    <property type="entry name" value="AsnC_trans_reg2"/>
    <property type="match status" value="1"/>
</dbReference>
<evidence type="ECO:0000259" key="7">
    <source>
        <dbReference type="Pfam" id="PF22451"/>
    </source>
</evidence>
<reference evidence="8" key="1">
    <citation type="submission" date="2020-08" db="EMBL/GenBank/DDBJ databases">
        <title>Genome public.</title>
        <authorList>
            <person name="Liu C."/>
            <person name="Sun Q."/>
        </authorList>
    </citation>
    <scope>NUCLEOTIDE SEQUENCE</scope>
    <source>
        <strain evidence="8">NSJ-31</strain>
    </source>
</reference>
<protein>
    <recommendedName>
        <fullName evidence="4">siroheme decarboxylase</fullName>
        <ecNumber evidence="4">4.1.1.111</ecNumber>
    </recommendedName>
</protein>
<dbReference type="PANTHER" id="PTHR43413:SF1">
    <property type="entry name" value="SIROHEME DECARBOXYLASE NIRL SUBUNIT"/>
    <property type="match status" value="1"/>
</dbReference>
<dbReference type="Gene3D" id="3.30.70.3460">
    <property type="match status" value="1"/>
</dbReference>
<dbReference type="RefSeq" id="WP_249282987.1">
    <property type="nucleotide sequence ID" value="NZ_JACRST010000011.1"/>
</dbReference>
<keyword evidence="9" id="KW-1185">Reference proteome</keyword>
<evidence type="ECO:0000256" key="4">
    <source>
        <dbReference type="ARBA" id="ARBA00023471"/>
    </source>
</evidence>
<gene>
    <name evidence="8" type="ORF">H8711_08185</name>
</gene>
<dbReference type="EC" id="4.1.1.111" evidence="4"/>
<proteinExistence type="inferred from homology"/>
<evidence type="ECO:0000256" key="3">
    <source>
        <dbReference type="ARBA" id="ARBA00023457"/>
    </source>
</evidence>
<dbReference type="InterPro" id="IPR040523">
    <property type="entry name" value="AsnC_trans_reg2"/>
</dbReference>
<dbReference type="InterPro" id="IPR053953">
    <property type="entry name" value="NirdL-like_HTH"/>
</dbReference>
<sequence length="157" mass="18392">MRDPLDRRIVRALCDDLPLSPTPFREIAQRLGVEEKELLRRVQRMQETGEMRRIGVALHHVKAGYMHNVMVVWDVPDDETARVGELMASQREVSHCYCRLRQRDWPYNLYTMIHANSEEGVLRAVREIAARTGCSEYRLLSTIRELKKAGMKYYSET</sequence>
<organism evidence="8 9">
    <name type="scientific">Ligaoa zhengdingensis</name>
    <dbReference type="NCBI Taxonomy" id="2763658"/>
    <lineage>
        <taxon>Bacteria</taxon>
        <taxon>Bacillati</taxon>
        <taxon>Bacillota</taxon>
        <taxon>Clostridia</taxon>
        <taxon>Eubacteriales</taxon>
        <taxon>Oscillospiraceae</taxon>
        <taxon>Ligaoa</taxon>
    </lineage>
</organism>
<dbReference type="Pfam" id="PF22451">
    <property type="entry name" value="NirdL-like_HTH"/>
    <property type="match status" value="1"/>
</dbReference>